<dbReference type="RefSeq" id="WP_095795000.1">
    <property type="nucleotide sequence ID" value="NZ_NSFD01000005.1"/>
</dbReference>
<gene>
    <name evidence="1" type="ORF">CKJ66_04690</name>
</gene>
<name>A0A2A2ZNG5_MYCAV</name>
<protein>
    <recommendedName>
        <fullName evidence="3">DUF4926 domain-containing protein</fullName>
    </recommendedName>
</protein>
<reference evidence="1 2" key="1">
    <citation type="submission" date="2017-08" db="EMBL/GenBank/DDBJ databases">
        <title>Phylogenetic analysis of Mycobacterium avium complex whole genomes.</title>
        <authorList>
            <person name="Caverly L.J."/>
            <person name="Spilker T."/>
            <person name="Lipuma J."/>
        </authorList>
    </citation>
    <scope>NUCLEOTIDE SEQUENCE [LARGE SCALE GENOMIC DNA]</scope>
    <source>
        <strain evidence="1 2">FLAC0165</strain>
    </source>
</reference>
<proteinExistence type="predicted"/>
<dbReference type="Proteomes" id="UP000217768">
    <property type="component" value="Unassembled WGS sequence"/>
</dbReference>
<dbReference type="AlphaFoldDB" id="A0A2A2ZNG5"/>
<evidence type="ECO:0000313" key="2">
    <source>
        <dbReference type="Proteomes" id="UP000217768"/>
    </source>
</evidence>
<comment type="caution">
    <text evidence="1">The sequence shown here is derived from an EMBL/GenBank/DDBJ whole genome shotgun (WGS) entry which is preliminary data.</text>
</comment>
<accession>A0A2A2ZNG5</accession>
<sequence length="76" mass="8374">MKARVYDYVVLTADVPGSSGDRTIPKGTRGAVIDAYDRPTERYTVIVNITDDRSLSGSRRDNVILSPDQFDLAPTD</sequence>
<organism evidence="1 2">
    <name type="scientific">Mycobacterium avium</name>
    <dbReference type="NCBI Taxonomy" id="1764"/>
    <lineage>
        <taxon>Bacteria</taxon>
        <taxon>Bacillati</taxon>
        <taxon>Actinomycetota</taxon>
        <taxon>Actinomycetes</taxon>
        <taxon>Mycobacteriales</taxon>
        <taxon>Mycobacteriaceae</taxon>
        <taxon>Mycobacterium</taxon>
        <taxon>Mycobacterium avium complex (MAC)</taxon>
    </lineage>
</organism>
<dbReference type="EMBL" id="NSFD01000005">
    <property type="protein sequence ID" value="PBA27905.1"/>
    <property type="molecule type" value="Genomic_DNA"/>
</dbReference>
<evidence type="ECO:0000313" key="1">
    <source>
        <dbReference type="EMBL" id="PBA27905.1"/>
    </source>
</evidence>
<evidence type="ECO:0008006" key="3">
    <source>
        <dbReference type="Google" id="ProtNLM"/>
    </source>
</evidence>